<dbReference type="Pfam" id="PF06468">
    <property type="entry name" value="Spond_N"/>
    <property type="match status" value="1"/>
</dbReference>
<dbReference type="NCBIfam" id="NF038123">
    <property type="entry name" value="NF038123_dom"/>
    <property type="match status" value="1"/>
</dbReference>
<dbReference type="InterPro" id="IPR009465">
    <property type="entry name" value="Spondin_N"/>
</dbReference>
<dbReference type="Gene3D" id="2.60.40.2130">
    <property type="entry name" value="F-spondin domain"/>
    <property type="match status" value="1"/>
</dbReference>
<evidence type="ECO:0000313" key="3">
    <source>
        <dbReference type="Proteomes" id="UP000464262"/>
    </source>
</evidence>
<organism evidence="2 3">
    <name type="scientific">Vibrio astriarenae</name>
    <dbReference type="NCBI Taxonomy" id="1481923"/>
    <lineage>
        <taxon>Bacteria</taxon>
        <taxon>Pseudomonadati</taxon>
        <taxon>Pseudomonadota</taxon>
        <taxon>Gammaproteobacteria</taxon>
        <taxon>Vibrionales</taxon>
        <taxon>Vibrionaceae</taxon>
        <taxon>Vibrio</taxon>
    </lineage>
</organism>
<keyword evidence="3" id="KW-1185">Reference proteome</keyword>
<evidence type="ECO:0000259" key="1">
    <source>
        <dbReference type="Pfam" id="PF06468"/>
    </source>
</evidence>
<name>A0A7Z2T7G8_9VIBR</name>
<sequence length="236" mass="24203">MKGRILFLAGTIAVLAGCGNDSDGSSATAVAADESTMRYSVSVANLTVNQPMSPLAILAHNSDFKLFEIGSMASVELEYLAEGGSNAELIALMDSNSSVGQGLSGNGLLLPGAADSVDVTLDSSYPYLSVASMLVNTNDAFVGETGINVAGLAVGEKYTMNMSVWDSGTEGNDELASTIPGPAGGGEGFNADRNDDDRVAFHSGVISQDDGLSSSALNATHRFLNPGAQLVITRIE</sequence>
<dbReference type="Proteomes" id="UP000464262">
    <property type="component" value="Chromosome 2"/>
</dbReference>
<dbReference type="EMBL" id="CP047476">
    <property type="protein sequence ID" value="QIA65685.1"/>
    <property type="molecule type" value="Genomic_DNA"/>
</dbReference>
<proteinExistence type="predicted"/>
<protein>
    <recommendedName>
        <fullName evidence="1">Spondin domain-containing protein</fullName>
    </recommendedName>
</protein>
<gene>
    <name evidence="2" type="ORF">GT360_19365</name>
</gene>
<dbReference type="PROSITE" id="PS51257">
    <property type="entry name" value="PROKAR_LIPOPROTEIN"/>
    <property type="match status" value="1"/>
</dbReference>
<accession>A0A7Z2T7G8</accession>
<evidence type="ECO:0000313" key="2">
    <source>
        <dbReference type="EMBL" id="QIA65685.1"/>
    </source>
</evidence>
<reference evidence="2 3" key="1">
    <citation type="submission" date="2020-01" db="EMBL/GenBank/DDBJ databases">
        <title>Whole genome and functional gene identification of agarase of Vibrio HN897.</title>
        <authorList>
            <person name="Liu Y."/>
            <person name="Zhao Z."/>
        </authorList>
    </citation>
    <scope>NUCLEOTIDE SEQUENCE [LARGE SCALE GENOMIC DNA]</scope>
    <source>
        <strain evidence="2 3">HN897</strain>
    </source>
</reference>
<dbReference type="KEGG" id="vas:GT360_19365"/>
<dbReference type="RefSeq" id="WP_164650584.1">
    <property type="nucleotide sequence ID" value="NZ_CP047476.1"/>
</dbReference>
<feature type="domain" description="Spondin" evidence="1">
    <location>
        <begin position="53"/>
        <end position="170"/>
    </location>
</feature>
<dbReference type="AlphaFoldDB" id="A0A7Z2T7G8"/>
<dbReference type="InterPro" id="IPR038678">
    <property type="entry name" value="Spondin_N_sf"/>
</dbReference>